<dbReference type="Proteomes" id="UP001363151">
    <property type="component" value="Unassembled WGS sequence"/>
</dbReference>
<evidence type="ECO:0000313" key="3">
    <source>
        <dbReference type="Proteomes" id="UP001363151"/>
    </source>
</evidence>
<dbReference type="Gene3D" id="3.30.40.10">
    <property type="entry name" value="Zinc/RING finger domain, C3HC4 (zinc finger)"/>
    <property type="match status" value="1"/>
</dbReference>
<sequence>MAPRSRKTAKTTKKSKAKKVDTAGFADSILQNLLCPITSSLLVCPVTAEDGRVYEADALERWLRSHRRSPLTNEPMGEETMKSGMTRSFVLSAIENGVVDDEAASTWYLESAKAIAAKKLPGKLSSAKEHLEKAAALHPSPEVDLMLRAIALKSEMDEQMETLLDEAADAGVDGVAIVFGVADGLPLKQWTEMNEHISRVRIIDDLDEVERLCERPAPGAEDHVGWCDEMEDFVGQECLVVDQDEEGMGGYGVLPFYDTDGPEVQWFPFDACVLVRR</sequence>
<feature type="domain" description="U-box" evidence="1">
    <location>
        <begin position="28"/>
        <end position="108"/>
    </location>
</feature>
<protein>
    <recommendedName>
        <fullName evidence="1">U-box domain-containing protein</fullName>
    </recommendedName>
</protein>
<dbReference type="InterPro" id="IPR003613">
    <property type="entry name" value="Ubox_domain"/>
</dbReference>
<reference evidence="2 3" key="1">
    <citation type="submission" date="2024-03" db="EMBL/GenBank/DDBJ databases">
        <title>Aureococcus anophagefferens CCMP1851 and Kratosvirus quantuckense: Draft genome of a second virus-susceptible host strain in the model system.</title>
        <authorList>
            <person name="Chase E."/>
            <person name="Truchon A.R."/>
            <person name="Schepens W."/>
            <person name="Wilhelm S.W."/>
        </authorList>
    </citation>
    <scope>NUCLEOTIDE SEQUENCE [LARGE SCALE GENOMIC DNA]</scope>
    <source>
        <strain evidence="2 3">CCMP1851</strain>
    </source>
</reference>
<dbReference type="PANTHER" id="PTHR46573:SF1">
    <property type="entry name" value="WD REPEAT, SAM AND U-BOX DOMAIN-CONTAINING PROTEIN 1"/>
    <property type="match status" value="1"/>
</dbReference>
<dbReference type="SMART" id="SM00504">
    <property type="entry name" value="Ubox"/>
    <property type="match status" value="1"/>
</dbReference>
<organism evidence="2 3">
    <name type="scientific">Aureococcus anophagefferens</name>
    <name type="common">Harmful bloom alga</name>
    <dbReference type="NCBI Taxonomy" id="44056"/>
    <lineage>
        <taxon>Eukaryota</taxon>
        <taxon>Sar</taxon>
        <taxon>Stramenopiles</taxon>
        <taxon>Ochrophyta</taxon>
        <taxon>Pelagophyceae</taxon>
        <taxon>Pelagomonadales</taxon>
        <taxon>Pelagomonadaceae</taxon>
        <taxon>Aureococcus</taxon>
    </lineage>
</organism>
<name>A0ABR1G964_AURAN</name>
<evidence type="ECO:0000313" key="2">
    <source>
        <dbReference type="EMBL" id="KAK7249624.1"/>
    </source>
</evidence>
<dbReference type="CDD" id="cd16655">
    <property type="entry name" value="RING-Ubox_WDSUB1-like"/>
    <property type="match status" value="1"/>
</dbReference>
<dbReference type="EMBL" id="JBBJCI010000040">
    <property type="protein sequence ID" value="KAK7249624.1"/>
    <property type="molecule type" value="Genomic_DNA"/>
</dbReference>
<keyword evidence="3" id="KW-1185">Reference proteome</keyword>
<dbReference type="PANTHER" id="PTHR46573">
    <property type="entry name" value="WD REPEAT, SAM AND U-BOX DOMAIN-CONTAINING PROTEIN 1"/>
    <property type="match status" value="1"/>
</dbReference>
<proteinExistence type="predicted"/>
<evidence type="ECO:0000259" key="1">
    <source>
        <dbReference type="PROSITE" id="PS51698"/>
    </source>
</evidence>
<dbReference type="InterPro" id="IPR013083">
    <property type="entry name" value="Znf_RING/FYVE/PHD"/>
</dbReference>
<comment type="caution">
    <text evidence="2">The sequence shown here is derived from an EMBL/GenBank/DDBJ whole genome shotgun (WGS) entry which is preliminary data.</text>
</comment>
<accession>A0ABR1G964</accession>
<dbReference type="SUPFAM" id="SSF57850">
    <property type="entry name" value="RING/U-box"/>
    <property type="match status" value="1"/>
</dbReference>
<dbReference type="PROSITE" id="PS51698">
    <property type="entry name" value="U_BOX"/>
    <property type="match status" value="1"/>
</dbReference>
<dbReference type="InterPro" id="IPR052085">
    <property type="entry name" value="WD-SAM-U-box"/>
</dbReference>
<gene>
    <name evidence="2" type="ORF">SO694_0000415</name>
</gene>
<dbReference type="Pfam" id="PF04564">
    <property type="entry name" value="U-box"/>
    <property type="match status" value="1"/>
</dbReference>